<sequence>ADTVSAQWGDDSAVGGIPALHRSAAAGERLDAAAQALPPGRLLALCGLEYHAADG</sequence>
<name>A0A0F9NLB1_9ZZZZ</name>
<comment type="caution">
    <text evidence="1">The sequence shown here is derived from an EMBL/GenBank/DDBJ whole genome shotgun (WGS) entry which is preliminary data.</text>
</comment>
<accession>A0A0F9NLB1</accession>
<dbReference type="EMBL" id="LAZR01003399">
    <property type="protein sequence ID" value="KKN18739.1"/>
    <property type="molecule type" value="Genomic_DNA"/>
</dbReference>
<proteinExistence type="predicted"/>
<gene>
    <name evidence="1" type="ORF">LCGC14_0952620</name>
</gene>
<protein>
    <submittedName>
        <fullName evidence="1">Uncharacterized protein</fullName>
    </submittedName>
</protein>
<reference evidence="1" key="1">
    <citation type="journal article" date="2015" name="Nature">
        <title>Complex archaea that bridge the gap between prokaryotes and eukaryotes.</title>
        <authorList>
            <person name="Spang A."/>
            <person name="Saw J.H."/>
            <person name="Jorgensen S.L."/>
            <person name="Zaremba-Niedzwiedzka K."/>
            <person name="Martijn J."/>
            <person name="Lind A.E."/>
            <person name="van Eijk R."/>
            <person name="Schleper C."/>
            <person name="Guy L."/>
            <person name="Ettema T.J."/>
        </authorList>
    </citation>
    <scope>NUCLEOTIDE SEQUENCE</scope>
</reference>
<dbReference type="AlphaFoldDB" id="A0A0F9NLB1"/>
<evidence type="ECO:0000313" key="1">
    <source>
        <dbReference type="EMBL" id="KKN18739.1"/>
    </source>
</evidence>
<organism evidence="1">
    <name type="scientific">marine sediment metagenome</name>
    <dbReference type="NCBI Taxonomy" id="412755"/>
    <lineage>
        <taxon>unclassified sequences</taxon>
        <taxon>metagenomes</taxon>
        <taxon>ecological metagenomes</taxon>
    </lineage>
</organism>
<feature type="non-terminal residue" evidence="1">
    <location>
        <position position="1"/>
    </location>
</feature>